<feature type="domain" description="RNase H type-1" evidence="11">
    <location>
        <begin position="273"/>
        <end position="316"/>
    </location>
</feature>
<protein>
    <recommendedName>
        <fullName evidence="10">Odorant receptor</fullName>
    </recommendedName>
</protein>
<dbReference type="SUPFAM" id="SSF53098">
    <property type="entry name" value="Ribonuclease H-like"/>
    <property type="match status" value="1"/>
</dbReference>
<reference evidence="12" key="1">
    <citation type="submission" date="2022-01" db="EMBL/GenBank/DDBJ databases">
        <authorList>
            <person name="King R."/>
        </authorList>
    </citation>
    <scope>NUCLEOTIDE SEQUENCE</scope>
</reference>
<dbReference type="InterPro" id="IPR012337">
    <property type="entry name" value="RNaseH-like_sf"/>
</dbReference>
<organism evidence="12 13">
    <name type="scientific">Phaedon cochleariae</name>
    <name type="common">Mustard beetle</name>
    <dbReference type="NCBI Taxonomy" id="80249"/>
    <lineage>
        <taxon>Eukaryota</taxon>
        <taxon>Metazoa</taxon>
        <taxon>Ecdysozoa</taxon>
        <taxon>Arthropoda</taxon>
        <taxon>Hexapoda</taxon>
        <taxon>Insecta</taxon>
        <taxon>Pterygota</taxon>
        <taxon>Neoptera</taxon>
        <taxon>Endopterygota</taxon>
        <taxon>Coleoptera</taxon>
        <taxon>Polyphaga</taxon>
        <taxon>Cucujiformia</taxon>
        <taxon>Chrysomeloidea</taxon>
        <taxon>Chrysomelidae</taxon>
        <taxon>Chrysomelinae</taxon>
        <taxon>Chrysomelini</taxon>
        <taxon>Phaedon</taxon>
    </lineage>
</organism>
<evidence type="ECO:0000256" key="2">
    <source>
        <dbReference type="ARBA" id="ARBA00022475"/>
    </source>
</evidence>
<dbReference type="GO" id="GO:0004984">
    <property type="term" value="F:olfactory receptor activity"/>
    <property type="evidence" value="ECO:0007669"/>
    <property type="project" value="InterPro"/>
</dbReference>
<dbReference type="EMBL" id="OU896712">
    <property type="protein sequence ID" value="CAG9823164.1"/>
    <property type="molecule type" value="Genomic_DNA"/>
</dbReference>
<sequence>MEQEAFVEFVSLHIRIFKILGYWKPNPDEENHSLYNFYTILCTVIWLLCLTSQIVHLVMVFDDMQEFTEIVYLSGIFLIIFLRTVTIYHKLDSIKICMMELDKPLMQPKCQRHFELSRALRSFHKKCYFFFIFMAFQITAGFAVIPFIVEGRPTVYQGWFPFDWKKSPFYEIVLTKNVEYIYRVTICILFFCAALILCSHLYQLTQSDKILFSAYNTPWVECNTKFKKTLLNFMTHTSKPIGIKAGGLFTMSNSVFISIARRQSKQSTLCKLTQNWGCLETLNALGSQNRLTLAWVPAHTGYEGNEEADSLARAGANKALNGPEPFCGIAKAIQKTSIKSWMQTESQEWWNNSPGMRQAKEFIKKPSPTFTEYLLSQKRSSTRILLGLLTGHCRLNKHMSTIGLTEELLCRFCQEKEETAVHILCHCEGLSRLRFLTLSEEKPGTQRSES</sequence>
<dbReference type="OrthoDB" id="6761728at2759"/>
<evidence type="ECO:0000256" key="1">
    <source>
        <dbReference type="ARBA" id="ARBA00004651"/>
    </source>
</evidence>
<comment type="subcellular location">
    <subcellularLocation>
        <location evidence="1 10">Cell membrane</location>
        <topology evidence="1 10">Multi-pass membrane protein</topology>
    </subcellularLocation>
</comment>
<dbReference type="AlphaFoldDB" id="A0A9N9SI25"/>
<proteinExistence type="inferred from homology"/>
<dbReference type="InterPro" id="IPR004117">
    <property type="entry name" value="7tm6_olfct_rcpt"/>
</dbReference>
<dbReference type="GO" id="GO:0003676">
    <property type="term" value="F:nucleic acid binding"/>
    <property type="evidence" value="ECO:0007669"/>
    <property type="project" value="InterPro"/>
</dbReference>
<feature type="transmembrane region" description="Helical" evidence="10">
    <location>
        <begin position="35"/>
        <end position="58"/>
    </location>
</feature>
<evidence type="ECO:0000256" key="3">
    <source>
        <dbReference type="ARBA" id="ARBA00022606"/>
    </source>
</evidence>
<accession>A0A9N9SI25</accession>
<evidence type="ECO:0000256" key="6">
    <source>
        <dbReference type="ARBA" id="ARBA00022989"/>
    </source>
</evidence>
<evidence type="ECO:0000256" key="4">
    <source>
        <dbReference type="ARBA" id="ARBA00022692"/>
    </source>
</evidence>
<keyword evidence="8 10" id="KW-0675">Receptor</keyword>
<keyword evidence="3 10" id="KW-0716">Sensory transduction</keyword>
<dbReference type="PANTHER" id="PTHR21137:SF35">
    <property type="entry name" value="ODORANT RECEPTOR 19A-RELATED"/>
    <property type="match status" value="1"/>
</dbReference>
<keyword evidence="4 10" id="KW-0812">Transmembrane</keyword>
<dbReference type="Gene3D" id="3.30.420.10">
    <property type="entry name" value="Ribonuclease H-like superfamily/Ribonuclease H"/>
    <property type="match status" value="1"/>
</dbReference>
<evidence type="ECO:0000256" key="9">
    <source>
        <dbReference type="ARBA" id="ARBA00023224"/>
    </source>
</evidence>
<evidence type="ECO:0000256" key="5">
    <source>
        <dbReference type="ARBA" id="ARBA00022725"/>
    </source>
</evidence>
<dbReference type="Pfam" id="PF02949">
    <property type="entry name" value="7tm_6"/>
    <property type="match status" value="1"/>
</dbReference>
<comment type="caution">
    <text evidence="10">Lacks conserved residue(s) required for the propagation of feature annotation.</text>
</comment>
<dbReference type="InterPro" id="IPR036397">
    <property type="entry name" value="RNaseH_sf"/>
</dbReference>
<dbReference type="GO" id="GO:0004523">
    <property type="term" value="F:RNA-DNA hybrid ribonuclease activity"/>
    <property type="evidence" value="ECO:0007669"/>
    <property type="project" value="InterPro"/>
</dbReference>
<gene>
    <name evidence="12" type="ORF">PHAECO_LOCUS10418</name>
</gene>
<dbReference type="InterPro" id="IPR002156">
    <property type="entry name" value="RNaseH_domain"/>
</dbReference>
<evidence type="ECO:0000256" key="10">
    <source>
        <dbReference type="RuleBase" id="RU351113"/>
    </source>
</evidence>
<dbReference type="PANTHER" id="PTHR21137">
    <property type="entry name" value="ODORANT RECEPTOR"/>
    <property type="match status" value="1"/>
</dbReference>
<evidence type="ECO:0000259" key="11">
    <source>
        <dbReference type="Pfam" id="PF00075"/>
    </source>
</evidence>
<dbReference type="Pfam" id="PF00075">
    <property type="entry name" value="RNase_H"/>
    <property type="match status" value="1"/>
</dbReference>
<evidence type="ECO:0000313" key="12">
    <source>
        <dbReference type="EMBL" id="CAG9823164.1"/>
    </source>
</evidence>
<dbReference type="GO" id="GO:0005549">
    <property type="term" value="F:odorant binding"/>
    <property type="evidence" value="ECO:0007669"/>
    <property type="project" value="InterPro"/>
</dbReference>
<keyword evidence="2" id="KW-1003">Cell membrane</keyword>
<reference evidence="12" key="2">
    <citation type="submission" date="2022-10" db="EMBL/GenBank/DDBJ databases">
        <authorList>
            <consortium name="ENA_rothamsted_submissions"/>
            <consortium name="culmorum"/>
            <person name="King R."/>
        </authorList>
    </citation>
    <scope>NUCLEOTIDE SEQUENCE</scope>
</reference>
<feature type="transmembrane region" description="Helical" evidence="10">
    <location>
        <begin position="180"/>
        <end position="202"/>
    </location>
</feature>
<keyword evidence="6 10" id="KW-1133">Transmembrane helix</keyword>
<dbReference type="Proteomes" id="UP001153737">
    <property type="component" value="Chromosome 6"/>
</dbReference>
<dbReference type="GO" id="GO:0007165">
    <property type="term" value="P:signal transduction"/>
    <property type="evidence" value="ECO:0007669"/>
    <property type="project" value="UniProtKB-KW"/>
</dbReference>
<comment type="similarity">
    <text evidence="10">Belongs to the insect chemoreceptor superfamily. Heteromeric odorant receptor channel (TC 1.A.69) family.</text>
</comment>
<keyword evidence="13" id="KW-1185">Reference proteome</keyword>
<feature type="transmembrane region" description="Helical" evidence="10">
    <location>
        <begin position="127"/>
        <end position="149"/>
    </location>
</feature>
<name>A0A9N9SI25_PHACE</name>
<keyword evidence="5 10" id="KW-0552">Olfaction</keyword>
<keyword evidence="9 10" id="KW-0807">Transducer</keyword>
<feature type="transmembrane region" description="Helical" evidence="10">
    <location>
        <begin position="70"/>
        <end position="89"/>
    </location>
</feature>
<keyword evidence="7 10" id="KW-0472">Membrane</keyword>
<evidence type="ECO:0000256" key="7">
    <source>
        <dbReference type="ARBA" id="ARBA00023136"/>
    </source>
</evidence>
<evidence type="ECO:0000256" key="8">
    <source>
        <dbReference type="ARBA" id="ARBA00023170"/>
    </source>
</evidence>
<dbReference type="GO" id="GO:0005886">
    <property type="term" value="C:plasma membrane"/>
    <property type="evidence" value="ECO:0007669"/>
    <property type="project" value="UniProtKB-SubCell"/>
</dbReference>
<evidence type="ECO:0000313" key="13">
    <source>
        <dbReference type="Proteomes" id="UP001153737"/>
    </source>
</evidence>